<dbReference type="Pfam" id="PF13400">
    <property type="entry name" value="Tad"/>
    <property type="match status" value="1"/>
</dbReference>
<evidence type="ECO:0000313" key="3">
    <source>
        <dbReference type="Proteomes" id="UP000251558"/>
    </source>
</evidence>
<dbReference type="EMBL" id="QMBP01000022">
    <property type="protein sequence ID" value="RAZ84700.1"/>
    <property type="molecule type" value="Genomic_DNA"/>
</dbReference>
<dbReference type="InterPro" id="IPR036465">
    <property type="entry name" value="vWFA_dom_sf"/>
</dbReference>
<dbReference type="AlphaFoldDB" id="A0A330H8L8"/>
<dbReference type="Proteomes" id="UP000251558">
    <property type="component" value="Unassembled WGS sequence"/>
</dbReference>
<dbReference type="SUPFAM" id="SSF53300">
    <property type="entry name" value="vWA-like"/>
    <property type="match status" value="1"/>
</dbReference>
<reference evidence="2 3" key="2">
    <citation type="submission" date="2018-07" db="EMBL/GenBank/DDBJ databases">
        <title>Diversity of Mesorhizobium strains in Brazil.</title>
        <authorList>
            <person name="Helene L.C.F."/>
            <person name="Dall'Agnol R."/>
            <person name="Delamuta J.R.M."/>
            <person name="Hungria M."/>
        </authorList>
    </citation>
    <scope>NUCLEOTIDE SEQUENCE [LARGE SCALE GENOMIC DNA]</scope>
    <source>
        <strain evidence="2 3">AC99b</strain>
    </source>
</reference>
<sequence length="541" mass="57730">MRGAALALSGDFWRSKSGNFALVLALGVPAILTAVAFATDVSTLMRAKSNLQNALDAANLASSHLGDADVTRNDAFNRYFQANVSNHGELSNAQATLTVDKGVNYVKTKASASADVNLNFAFLFGDEKHISVDAGAVESNNQLEVVLVLDNTGSMAGARITALRQATTSVLDYLEAVKSPTRPVHASLVPFVTAVNVNGPGFDPAWIDMDGQSSTNGVNFEPVDGKRPDHMTLFRELEEDVPVSKRTGWNGTGWKGCVEARPGTLNIADAPPDPSKPDTLFVPYFAPDDPDVAKKPSAAYGNSATGYNNSYLDDTVDSVKLANSKTKLVGKNSEKVAKYPASTNKLITETGSAITIGPNRACPTPIVPLTDDFDKLRQAAAQMTEWNGSGTNVSEGLAWGQRVLSPQPPYTDAAPWKAQGVKKVVMLLTDGENVVYGASGQDTKSDYTSYGYLAGGRFGSNNQTAAARKVDGWTKDVCTQLKNEGVELYTMVLQADTPANRALYSACATDPSDYYAVEDPAKLPNVFKTIANKFSRLQLTN</sequence>
<proteinExistence type="predicted"/>
<name>A0A330H8L8_9HYPH</name>
<organism evidence="2 3">
    <name type="scientific">Mesorhizobium hawassense</name>
    <dbReference type="NCBI Taxonomy" id="1209954"/>
    <lineage>
        <taxon>Bacteria</taxon>
        <taxon>Pseudomonadati</taxon>
        <taxon>Pseudomonadota</taxon>
        <taxon>Alphaproteobacteria</taxon>
        <taxon>Hyphomicrobiales</taxon>
        <taxon>Phyllobacteriaceae</taxon>
        <taxon>Mesorhizobium</taxon>
    </lineage>
</organism>
<evidence type="ECO:0000313" key="2">
    <source>
        <dbReference type="EMBL" id="RAZ84700.1"/>
    </source>
</evidence>
<protein>
    <recommendedName>
        <fullName evidence="1">Putative Flp pilus-assembly TadG-like N-terminal domain-containing protein</fullName>
    </recommendedName>
</protein>
<dbReference type="OrthoDB" id="7522752at2"/>
<gene>
    <name evidence="2" type="ORF">DPM33_31105</name>
</gene>
<evidence type="ECO:0000259" key="1">
    <source>
        <dbReference type="Pfam" id="PF13400"/>
    </source>
</evidence>
<dbReference type="InterPro" id="IPR028087">
    <property type="entry name" value="Tad_N"/>
</dbReference>
<comment type="caution">
    <text evidence="2">The sequence shown here is derived from an EMBL/GenBank/DDBJ whole genome shotgun (WGS) entry which is preliminary data.</text>
</comment>
<dbReference type="Gene3D" id="3.40.50.410">
    <property type="entry name" value="von Willebrand factor, type A domain"/>
    <property type="match status" value="2"/>
</dbReference>
<accession>A0A330H8L8</accession>
<feature type="domain" description="Putative Flp pilus-assembly TadG-like N-terminal" evidence="1">
    <location>
        <begin position="18"/>
        <end position="61"/>
    </location>
</feature>
<keyword evidence="3" id="KW-1185">Reference proteome</keyword>
<reference evidence="3" key="1">
    <citation type="submission" date="2018-06" db="EMBL/GenBank/DDBJ databases">
        <authorList>
            <person name="Helene L.C."/>
            <person name="Dall'Agnol R."/>
            <person name="Delamuta J.R."/>
            <person name="Hungria M."/>
        </authorList>
    </citation>
    <scope>NUCLEOTIDE SEQUENCE [LARGE SCALE GENOMIC DNA]</scope>
    <source>
        <strain evidence="3">AC99b</strain>
    </source>
</reference>